<keyword evidence="4" id="KW-1185">Reference proteome</keyword>
<sequence length="134" mass="15072">MSDKQPFHNQPRSFDEILDEIVYDRNAMEVTFTDQRRVACMGSGGALGHPRVFYTIGDKGYAECMYCDRVFVLDPARAGQVYDPGTDERTEEGERNRQQTIEERPGDGLTESATPPPGETLESGHDTVSSPRRR</sequence>
<evidence type="ECO:0000313" key="4">
    <source>
        <dbReference type="Proteomes" id="UP000563524"/>
    </source>
</evidence>
<evidence type="ECO:0000313" key="3">
    <source>
        <dbReference type="EMBL" id="MBB4657981.1"/>
    </source>
</evidence>
<feature type="domain" description="Zinc finger CHCC-type" evidence="2">
    <location>
        <begin position="35"/>
        <end position="71"/>
    </location>
</feature>
<proteinExistence type="predicted"/>
<evidence type="ECO:0000256" key="1">
    <source>
        <dbReference type="SAM" id="MobiDB-lite"/>
    </source>
</evidence>
<organism evidence="3 4">
    <name type="scientific">Parvularcula dongshanensis</name>
    <dbReference type="NCBI Taxonomy" id="1173995"/>
    <lineage>
        <taxon>Bacteria</taxon>
        <taxon>Pseudomonadati</taxon>
        <taxon>Pseudomonadota</taxon>
        <taxon>Alphaproteobacteria</taxon>
        <taxon>Parvularculales</taxon>
        <taxon>Parvularculaceae</taxon>
        <taxon>Parvularcula</taxon>
    </lineage>
</organism>
<dbReference type="Proteomes" id="UP000563524">
    <property type="component" value="Unassembled WGS sequence"/>
</dbReference>
<name>A0A840I120_9PROT</name>
<dbReference type="Pfam" id="PF10276">
    <property type="entry name" value="zf-CHCC"/>
    <property type="match status" value="1"/>
</dbReference>
<dbReference type="Gene3D" id="2.60.260.40">
    <property type="entry name" value="q5lls5 like domains"/>
    <property type="match status" value="1"/>
</dbReference>
<evidence type="ECO:0000259" key="2">
    <source>
        <dbReference type="Pfam" id="PF10276"/>
    </source>
</evidence>
<comment type="caution">
    <text evidence="3">The sequence shown here is derived from an EMBL/GenBank/DDBJ whole genome shotgun (WGS) entry which is preliminary data.</text>
</comment>
<gene>
    <name evidence="3" type="ORF">GGQ59_000481</name>
</gene>
<accession>A0A840I120</accession>
<dbReference type="RefSeq" id="WP_221400838.1">
    <property type="nucleotide sequence ID" value="NZ_JACHOB010000001.1"/>
</dbReference>
<reference evidence="3 4" key="1">
    <citation type="submission" date="2020-08" db="EMBL/GenBank/DDBJ databases">
        <title>Genomic Encyclopedia of Type Strains, Phase IV (KMG-IV): sequencing the most valuable type-strain genomes for metagenomic binning, comparative biology and taxonomic classification.</title>
        <authorList>
            <person name="Goeker M."/>
        </authorList>
    </citation>
    <scope>NUCLEOTIDE SEQUENCE [LARGE SCALE GENOMIC DNA]</scope>
    <source>
        <strain evidence="3 4">DSM 102850</strain>
    </source>
</reference>
<dbReference type="EMBL" id="JACHOB010000001">
    <property type="protein sequence ID" value="MBB4657981.1"/>
    <property type="molecule type" value="Genomic_DNA"/>
</dbReference>
<feature type="compositionally biased region" description="Basic and acidic residues" evidence="1">
    <location>
        <begin position="86"/>
        <end position="106"/>
    </location>
</feature>
<dbReference type="AlphaFoldDB" id="A0A840I120"/>
<protein>
    <submittedName>
        <fullName evidence="3">Putative Zn-finger protein</fullName>
    </submittedName>
</protein>
<feature type="region of interest" description="Disordered" evidence="1">
    <location>
        <begin position="79"/>
        <end position="134"/>
    </location>
</feature>
<dbReference type="InterPro" id="IPR019401">
    <property type="entry name" value="Znf_CHCC"/>
</dbReference>